<protein>
    <submittedName>
        <fullName evidence="2">Thiosulfate oxidation carrier complex protein SoxZ</fullName>
    </submittedName>
</protein>
<dbReference type="EMBL" id="JACDXX010000007">
    <property type="protein sequence ID" value="MCB5410146.1"/>
    <property type="molecule type" value="Genomic_DNA"/>
</dbReference>
<dbReference type="InterPro" id="IPR030995">
    <property type="entry name" value="SoxZ"/>
</dbReference>
<keyword evidence="3" id="KW-1185">Reference proteome</keyword>
<accession>A0ABS8CL69</accession>
<dbReference type="InterPro" id="IPR014756">
    <property type="entry name" value="Ig_E-set"/>
</dbReference>
<feature type="domain" description="Sulphur oxidation protein SoxZ" evidence="1">
    <location>
        <begin position="13"/>
        <end position="99"/>
    </location>
</feature>
<evidence type="ECO:0000313" key="3">
    <source>
        <dbReference type="Proteomes" id="UP001198571"/>
    </source>
</evidence>
<proteinExistence type="predicted"/>
<dbReference type="RefSeq" id="WP_226935053.1">
    <property type="nucleotide sequence ID" value="NZ_JACDXX010000007.1"/>
</dbReference>
<dbReference type="NCBIfam" id="TIGR04490">
    <property type="entry name" value="SoxZ_true"/>
    <property type="match status" value="1"/>
</dbReference>
<dbReference type="SUPFAM" id="SSF81296">
    <property type="entry name" value="E set domains"/>
    <property type="match status" value="1"/>
</dbReference>
<sequence>MANPPRIWLSNEAPAKDEIVRVRAQITHIMESGLRIDAAGQSIARDILTAFEAHLGDDLILSWQPETAISQNPYLEFTFQARQSGRLSMVWSDASGIVAEVTREIILS</sequence>
<evidence type="ECO:0000313" key="2">
    <source>
        <dbReference type="EMBL" id="MCB5410146.1"/>
    </source>
</evidence>
<gene>
    <name evidence="2" type="primary">soxZ</name>
    <name evidence="2" type="ORF">H0485_09050</name>
</gene>
<dbReference type="InterPro" id="IPR013783">
    <property type="entry name" value="Ig-like_fold"/>
</dbReference>
<name>A0ABS8CL69_9RHOB</name>
<evidence type="ECO:0000259" key="1">
    <source>
        <dbReference type="Pfam" id="PF08770"/>
    </source>
</evidence>
<dbReference type="Proteomes" id="UP001198571">
    <property type="component" value="Unassembled WGS sequence"/>
</dbReference>
<dbReference type="Gene3D" id="2.60.40.10">
    <property type="entry name" value="Immunoglobulins"/>
    <property type="match status" value="1"/>
</dbReference>
<comment type="caution">
    <text evidence="2">The sequence shown here is derived from an EMBL/GenBank/DDBJ whole genome shotgun (WGS) entry which is preliminary data.</text>
</comment>
<dbReference type="Pfam" id="PF08770">
    <property type="entry name" value="SoxZ"/>
    <property type="match status" value="1"/>
</dbReference>
<dbReference type="InterPro" id="IPR014880">
    <property type="entry name" value="SoxZ_dom"/>
</dbReference>
<reference evidence="2 3" key="1">
    <citation type="submission" date="2020-07" db="EMBL/GenBank/DDBJ databases">
        <title>Pseudogemmobacter sp. nov., isolated from poultry manure in Taiwan.</title>
        <authorList>
            <person name="Lin S.-Y."/>
            <person name="Tang Y.-S."/>
            <person name="Young C.-C."/>
        </authorList>
    </citation>
    <scope>NUCLEOTIDE SEQUENCE [LARGE SCALE GENOMIC DNA]</scope>
    <source>
        <strain evidence="2 3">CC-YST710</strain>
    </source>
</reference>
<organism evidence="2 3">
    <name type="scientific">Pseudogemmobacter faecipullorum</name>
    <dbReference type="NCBI Taxonomy" id="2755041"/>
    <lineage>
        <taxon>Bacteria</taxon>
        <taxon>Pseudomonadati</taxon>
        <taxon>Pseudomonadota</taxon>
        <taxon>Alphaproteobacteria</taxon>
        <taxon>Rhodobacterales</taxon>
        <taxon>Paracoccaceae</taxon>
        <taxon>Pseudogemmobacter</taxon>
    </lineage>
</organism>